<evidence type="ECO:0000313" key="2">
    <source>
        <dbReference type="EMBL" id="VDN91433.1"/>
    </source>
</evidence>
<name>A0A0N4TP33_BRUPA</name>
<feature type="transmembrane region" description="Helical" evidence="1">
    <location>
        <begin position="41"/>
        <end position="62"/>
    </location>
</feature>
<reference evidence="2 3" key="2">
    <citation type="submission" date="2018-11" db="EMBL/GenBank/DDBJ databases">
        <authorList>
            <consortium name="Pathogen Informatics"/>
        </authorList>
    </citation>
    <scope>NUCLEOTIDE SEQUENCE [LARGE SCALE GENOMIC DNA]</scope>
</reference>
<dbReference type="Proteomes" id="UP000278627">
    <property type="component" value="Unassembled WGS sequence"/>
</dbReference>
<evidence type="ECO:0000313" key="4">
    <source>
        <dbReference type="WBParaSite" id="BPAG_0001028501-mRNA-1"/>
    </source>
</evidence>
<keyword evidence="1" id="KW-0472">Membrane</keyword>
<keyword evidence="1" id="KW-1133">Transmembrane helix</keyword>
<reference evidence="4" key="1">
    <citation type="submission" date="2017-02" db="UniProtKB">
        <authorList>
            <consortium name="WormBaseParasite"/>
        </authorList>
    </citation>
    <scope>IDENTIFICATION</scope>
</reference>
<gene>
    <name evidence="2" type="ORF">BPAG_LOCUS10247</name>
</gene>
<sequence length="301" mass="34363">MNISSHRMASPRYRNAVNLASSGITKRERHLWICSQIHSRAVFFIVQVLMILLSLTILMQSVTKSLSDRLNRGHIFIAYAIFFGAVSGIWALKLVDNEHKKGSRIKRHAVILPKFIIIPSYIVQIGLIIWFAYGTLSYLIANVSSFMEQSPLFLFFGVLIPILIVWLIILYIFAAEISCLTYVINRSRHWRHTQYPPSLLNMCALNNERHPFESSSSRNRNCYLATNTVHERERIKPAENFIGSWEAFNNTETKIEIMPPMHAADDMTPCFSECPRKGISIITSQLDTVPEESSKSTNSLA</sequence>
<dbReference type="AlphaFoldDB" id="A0A0N4TP33"/>
<evidence type="ECO:0000256" key="1">
    <source>
        <dbReference type="SAM" id="Phobius"/>
    </source>
</evidence>
<feature type="transmembrane region" description="Helical" evidence="1">
    <location>
        <begin position="153"/>
        <end position="184"/>
    </location>
</feature>
<accession>A0A0N4TP33</accession>
<keyword evidence="3" id="KW-1185">Reference proteome</keyword>
<keyword evidence="1" id="KW-0812">Transmembrane</keyword>
<proteinExistence type="predicted"/>
<protein>
    <submittedName>
        <fullName evidence="4">DUF1084 domain-containing protein</fullName>
    </submittedName>
</protein>
<feature type="transmembrane region" description="Helical" evidence="1">
    <location>
        <begin position="115"/>
        <end position="133"/>
    </location>
</feature>
<evidence type="ECO:0000313" key="3">
    <source>
        <dbReference type="Proteomes" id="UP000278627"/>
    </source>
</evidence>
<feature type="transmembrane region" description="Helical" evidence="1">
    <location>
        <begin position="74"/>
        <end position="95"/>
    </location>
</feature>
<dbReference type="EMBL" id="UZAD01013180">
    <property type="protein sequence ID" value="VDN91433.1"/>
    <property type="molecule type" value="Genomic_DNA"/>
</dbReference>
<dbReference type="WBParaSite" id="BPAG_0001028501-mRNA-1">
    <property type="protein sequence ID" value="BPAG_0001028501-mRNA-1"/>
    <property type="gene ID" value="BPAG_0001028501"/>
</dbReference>
<organism evidence="4">
    <name type="scientific">Brugia pahangi</name>
    <name type="common">Filarial nematode worm</name>
    <dbReference type="NCBI Taxonomy" id="6280"/>
    <lineage>
        <taxon>Eukaryota</taxon>
        <taxon>Metazoa</taxon>
        <taxon>Ecdysozoa</taxon>
        <taxon>Nematoda</taxon>
        <taxon>Chromadorea</taxon>
        <taxon>Rhabditida</taxon>
        <taxon>Spirurina</taxon>
        <taxon>Spiruromorpha</taxon>
        <taxon>Filarioidea</taxon>
        <taxon>Onchocercidae</taxon>
        <taxon>Brugia</taxon>
    </lineage>
</organism>